<dbReference type="Proteomes" id="UP000233837">
    <property type="component" value="Unassembled WGS sequence"/>
</dbReference>
<feature type="compositionally biased region" description="Polar residues" evidence="1">
    <location>
        <begin position="7"/>
        <end position="23"/>
    </location>
</feature>
<dbReference type="AlphaFoldDB" id="A0A2I0WXC3"/>
<proteinExistence type="predicted"/>
<name>A0A2I0WXC3_9ASPA</name>
<sequence length="189" mass="21604">MEEHSRSYQNYLAATNQKRTTGPDQEFTELQWKNGNVLMHSSTPRRCPTSITEVKEDPKPLGNSTPQSSAMEDEIASLFQYPPYEYLEKEFGCDFLCDFPNPQTLITTDKSNKSINNEGNAIPRLNLPHNQNRLSPPKSYVHGSAQQYVCPENINVDGKRHGNNDVSQHSEFYGSNEYGDWQRSHAYIE</sequence>
<evidence type="ECO:0000256" key="1">
    <source>
        <dbReference type="SAM" id="MobiDB-lite"/>
    </source>
</evidence>
<feature type="region of interest" description="Disordered" evidence="1">
    <location>
        <begin position="1"/>
        <end position="23"/>
    </location>
</feature>
<gene>
    <name evidence="2" type="ORF">MA16_Dca005837</name>
</gene>
<feature type="compositionally biased region" description="Polar residues" evidence="1">
    <location>
        <begin position="39"/>
        <end position="52"/>
    </location>
</feature>
<reference evidence="2 3" key="2">
    <citation type="journal article" date="2017" name="Nature">
        <title>The Apostasia genome and the evolution of orchids.</title>
        <authorList>
            <person name="Zhang G.Q."/>
            <person name="Liu K.W."/>
            <person name="Li Z."/>
            <person name="Lohaus R."/>
            <person name="Hsiao Y.Y."/>
            <person name="Niu S.C."/>
            <person name="Wang J.Y."/>
            <person name="Lin Y.C."/>
            <person name="Xu Q."/>
            <person name="Chen L.J."/>
            <person name="Yoshida K."/>
            <person name="Fujiwara S."/>
            <person name="Wang Z.W."/>
            <person name="Zhang Y.Q."/>
            <person name="Mitsuda N."/>
            <person name="Wang M."/>
            <person name="Liu G.H."/>
            <person name="Pecoraro L."/>
            <person name="Huang H.X."/>
            <person name="Xiao X.J."/>
            <person name="Lin M."/>
            <person name="Wu X.Y."/>
            <person name="Wu W.L."/>
            <person name="Chen Y.Y."/>
            <person name="Chang S.B."/>
            <person name="Sakamoto S."/>
            <person name="Ohme-Takagi M."/>
            <person name="Yagi M."/>
            <person name="Zeng S.J."/>
            <person name="Shen C.Y."/>
            <person name="Yeh C.M."/>
            <person name="Luo Y.B."/>
            <person name="Tsai W.C."/>
            <person name="Van de Peer Y."/>
            <person name="Liu Z.J."/>
        </authorList>
    </citation>
    <scope>NUCLEOTIDE SEQUENCE [LARGE SCALE GENOMIC DNA]</scope>
    <source>
        <tissue evidence="2">The whole plant</tissue>
    </source>
</reference>
<evidence type="ECO:0000313" key="2">
    <source>
        <dbReference type="EMBL" id="PKU80306.1"/>
    </source>
</evidence>
<accession>A0A2I0WXC3</accession>
<reference evidence="2 3" key="1">
    <citation type="journal article" date="2016" name="Sci. Rep.">
        <title>The Dendrobium catenatum Lindl. genome sequence provides insights into polysaccharide synthase, floral development and adaptive evolution.</title>
        <authorList>
            <person name="Zhang G.Q."/>
            <person name="Xu Q."/>
            <person name="Bian C."/>
            <person name="Tsai W.C."/>
            <person name="Yeh C.M."/>
            <person name="Liu K.W."/>
            <person name="Yoshida K."/>
            <person name="Zhang L.S."/>
            <person name="Chang S.B."/>
            <person name="Chen F."/>
            <person name="Shi Y."/>
            <person name="Su Y.Y."/>
            <person name="Zhang Y.Q."/>
            <person name="Chen L.J."/>
            <person name="Yin Y."/>
            <person name="Lin M."/>
            <person name="Huang H."/>
            <person name="Deng H."/>
            <person name="Wang Z.W."/>
            <person name="Zhu S.L."/>
            <person name="Zhao X."/>
            <person name="Deng C."/>
            <person name="Niu S.C."/>
            <person name="Huang J."/>
            <person name="Wang M."/>
            <person name="Liu G.H."/>
            <person name="Yang H.J."/>
            <person name="Xiao X.J."/>
            <person name="Hsiao Y.Y."/>
            <person name="Wu W.L."/>
            <person name="Chen Y.Y."/>
            <person name="Mitsuda N."/>
            <person name="Ohme-Takagi M."/>
            <person name="Luo Y.B."/>
            <person name="Van de Peer Y."/>
            <person name="Liu Z.J."/>
        </authorList>
    </citation>
    <scope>NUCLEOTIDE SEQUENCE [LARGE SCALE GENOMIC DNA]</scope>
    <source>
        <tissue evidence="2">The whole plant</tissue>
    </source>
</reference>
<keyword evidence="3" id="KW-1185">Reference proteome</keyword>
<protein>
    <submittedName>
        <fullName evidence="2">Uncharacterized protein</fullName>
    </submittedName>
</protein>
<dbReference type="STRING" id="906689.A0A2I0WXC3"/>
<organism evidence="2 3">
    <name type="scientific">Dendrobium catenatum</name>
    <dbReference type="NCBI Taxonomy" id="906689"/>
    <lineage>
        <taxon>Eukaryota</taxon>
        <taxon>Viridiplantae</taxon>
        <taxon>Streptophyta</taxon>
        <taxon>Embryophyta</taxon>
        <taxon>Tracheophyta</taxon>
        <taxon>Spermatophyta</taxon>
        <taxon>Magnoliopsida</taxon>
        <taxon>Liliopsida</taxon>
        <taxon>Asparagales</taxon>
        <taxon>Orchidaceae</taxon>
        <taxon>Epidendroideae</taxon>
        <taxon>Malaxideae</taxon>
        <taxon>Dendrobiinae</taxon>
        <taxon>Dendrobium</taxon>
    </lineage>
</organism>
<dbReference type="EMBL" id="KZ502363">
    <property type="protein sequence ID" value="PKU80306.1"/>
    <property type="molecule type" value="Genomic_DNA"/>
</dbReference>
<evidence type="ECO:0000313" key="3">
    <source>
        <dbReference type="Proteomes" id="UP000233837"/>
    </source>
</evidence>
<feature type="region of interest" description="Disordered" evidence="1">
    <location>
        <begin position="39"/>
        <end position="69"/>
    </location>
</feature>